<sequence length="101" mass="11463">MTLDASELDDSNQAFQGKTALNAGSLAVLGVLLTFKPNWQVGPLRAPIRSVPEKKRDCLWAVEARYESEIAKDRVDEKMKKEKKWVEEDGVAQNKEMTRQE</sequence>
<proteinExistence type="predicted"/>
<evidence type="ECO:0000313" key="1">
    <source>
        <dbReference type="EMBL" id="CDI53422.1"/>
    </source>
</evidence>
<reference evidence="1" key="1">
    <citation type="journal article" date="2014" name="Genome Biol. Evol.">
        <title>Gene Loss Rather Than Gene Gain Is Associated with a Host Jump from Monocots to Dicots in the Smut Fungus Melanopsichium pennsylvanicum.</title>
        <authorList>
            <person name="Sharma R."/>
            <person name="Mishra B."/>
            <person name="Runge F."/>
            <person name="Thines M."/>
        </authorList>
    </citation>
    <scope>NUCLEOTIDE SEQUENCE</scope>
    <source>
        <strain evidence="1">4</strain>
    </source>
</reference>
<dbReference type="AlphaFoldDB" id="A0A077R3H8"/>
<dbReference type="EMBL" id="HG529577">
    <property type="protein sequence ID" value="CDI53422.1"/>
    <property type="molecule type" value="Genomic_DNA"/>
</dbReference>
<protein>
    <submittedName>
        <fullName evidence="1">Uncharacterized protein</fullName>
    </submittedName>
</protein>
<name>A0A077R3H8_9BASI</name>
<organism evidence="1">
    <name type="scientific">Melanopsichium pennsylvanicum 4</name>
    <dbReference type="NCBI Taxonomy" id="1398559"/>
    <lineage>
        <taxon>Eukaryota</taxon>
        <taxon>Fungi</taxon>
        <taxon>Dikarya</taxon>
        <taxon>Basidiomycota</taxon>
        <taxon>Ustilaginomycotina</taxon>
        <taxon>Ustilaginomycetes</taxon>
        <taxon>Ustilaginales</taxon>
        <taxon>Ustilaginaceae</taxon>
        <taxon>Melanopsichium</taxon>
    </lineage>
</organism>
<accession>A0A077R3H8</accession>